<dbReference type="GeneID" id="40745414"/>
<sequence>MADRTSRLLRNIAHTILLASIVQANIWTVDIDNGPAPSPEDGPPLSAHASRNPALLAGQICGIIGAYLATVFILGSLLLTVGRSMRRVALSAYHSASTEMVKPTIKQFDDSPLSPHSQRSWYSPRRLKKKRSMQGSTRTVSNPGSPAVQSIASFDPGVIEADRMARQQELEHLYAAALAQEAAKSRTTITEDEVVPAGPASSRSRRQPPRLLTSAPALAHLHLHDSQVSPVSPRSPIRAIYPPRSPRFQPTSPISPLPPDYGPPTSPKPRMPNSPGAASTRTRTSSFGSQADGKRPRKGLRNLRIQHRHYPSEVSDEEVRTPLTPRYYTDPGIPPSPPPRSEAPTTPGTHDGYGTPVDVRDFDEIRAMPRPEPQRAGSHQYEVPQVDGSASRQMELRLDTAVLGGRNINNRTPSSNISVSTLGTLPFRAMAHPDGLPLPSPGLVTRTTYLERRRDMLSAPRTGMATPYSPYMPFTPITPVTPHLTSRAERRQRERDQGRRAPAAQDQVIDEEEMWGSGY</sequence>
<organism evidence="4 5">
    <name type="scientific">Aureobasidium pullulans EXF-150</name>
    <dbReference type="NCBI Taxonomy" id="1043002"/>
    <lineage>
        <taxon>Eukaryota</taxon>
        <taxon>Fungi</taxon>
        <taxon>Dikarya</taxon>
        <taxon>Ascomycota</taxon>
        <taxon>Pezizomycotina</taxon>
        <taxon>Dothideomycetes</taxon>
        <taxon>Dothideomycetidae</taxon>
        <taxon>Dothideales</taxon>
        <taxon>Saccotheciaceae</taxon>
        <taxon>Aureobasidium</taxon>
    </lineage>
</organism>
<feature type="region of interest" description="Disordered" evidence="1">
    <location>
        <begin position="224"/>
        <end position="356"/>
    </location>
</feature>
<feature type="region of interest" description="Disordered" evidence="1">
    <location>
        <begin position="184"/>
        <end position="209"/>
    </location>
</feature>
<dbReference type="EMBL" id="KL584997">
    <property type="protein sequence ID" value="KEQ80479.1"/>
    <property type="molecule type" value="Genomic_DNA"/>
</dbReference>
<dbReference type="HOGENOM" id="CLU_030055_0_0_1"/>
<evidence type="ECO:0000313" key="5">
    <source>
        <dbReference type="Proteomes" id="UP000030706"/>
    </source>
</evidence>
<evidence type="ECO:0000313" key="4">
    <source>
        <dbReference type="EMBL" id="KEQ80479.1"/>
    </source>
</evidence>
<feature type="compositionally biased region" description="Basic and acidic residues" evidence="1">
    <location>
        <begin position="486"/>
        <end position="499"/>
    </location>
</feature>
<feature type="signal peptide" evidence="3">
    <location>
        <begin position="1"/>
        <end position="24"/>
    </location>
</feature>
<reference evidence="4 5" key="1">
    <citation type="journal article" date="2014" name="BMC Genomics">
        <title>Genome sequencing of four Aureobasidium pullulans varieties: biotechnological potential, stress tolerance, and description of new species.</title>
        <authorList>
            <person name="Gostin Ar C."/>
            <person name="Ohm R.A."/>
            <person name="Kogej T."/>
            <person name="Sonjak S."/>
            <person name="Turk M."/>
            <person name="Zajc J."/>
            <person name="Zalar P."/>
            <person name="Grube M."/>
            <person name="Sun H."/>
            <person name="Han J."/>
            <person name="Sharma A."/>
            <person name="Chiniquy J."/>
            <person name="Ngan C.Y."/>
            <person name="Lipzen A."/>
            <person name="Barry K."/>
            <person name="Grigoriev I.V."/>
            <person name="Gunde-Cimerman N."/>
        </authorList>
    </citation>
    <scope>NUCLEOTIDE SEQUENCE [LARGE SCALE GENOMIC DNA]</scope>
    <source>
        <strain evidence="4 5">EXF-150</strain>
    </source>
</reference>
<evidence type="ECO:0000256" key="2">
    <source>
        <dbReference type="SAM" id="Phobius"/>
    </source>
</evidence>
<feature type="compositionally biased region" description="Acidic residues" evidence="1">
    <location>
        <begin position="508"/>
        <end position="519"/>
    </location>
</feature>
<feature type="chain" id="PRO_5001702154" evidence="3">
    <location>
        <begin position="25"/>
        <end position="519"/>
    </location>
</feature>
<feature type="compositionally biased region" description="Pro residues" evidence="1">
    <location>
        <begin position="253"/>
        <end position="272"/>
    </location>
</feature>
<keyword evidence="2" id="KW-0472">Membrane</keyword>
<evidence type="ECO:0000256" key="3">
    <source>
        <dbReference type="SAM" id="SignalP"/>
    </source>
</evidence>
<evidence type="ECO:0000256" key="1">
    <source>
        <dbReference type="SAM" id="MobiDB-lite"/>
    </source>
</evidence>
<feature type="region of interest" description="Disordered" evidence="1">
    <location>
        <begin position="370"/>
        <end position="390"/>
    </location>
</feature>
<keyword evidence="3" id="KW-0732">Signal</keyword>
<feature type="transmembrane region" description="Helical" evidence="2">
    <location>
        <begin position="54"/>
        <end position="81"/>
    </location>
</feature>
<gene>
    <name evidence="4" type="ORF">M438DRAFT_325916</name>
</gene>
<dbReference type="RefSeq" id="XP_029756666.1">
    <property type="nucleotide sequence ID" value="XM_029903108.1"/>
</dbReference>
<feature type="region of interest" description="Disordered" evidence="1">
    <location>
        <begin position="106"/>
        <end position="147"/>
    </location>
</feature>
<keyword evidence="2" id="KW-0812">Transmembrane</keyword>
<feature type="compositionally biased region" description="Polar residues" evidence="1">
    <location>
        <begin position="133"/>
        <end position="147"/>
    </location>
</feature>
<dbReference type="Proteomes" id="UP000030706">
    <property type="component" value="Unassembled WGS sequence"/>
</dbReference>
<feature type="compositionally biased region" description="Polar residues" evidence="1">
    <location>
        <begin position="276"/>
        <end position="289"/>
    </location>
</feature>
<dbReference type="OrthoDB" id="4524805at2759"/>
<keyword evidence="2" id="KW-1133">Transmembrane helix</keyword>
<feature type="compositionally biased region" description="Pro residues" evidence="1">
    <location>
        <begin position="332"/>
        <end position="341"/>
    </location>
</feature>
<protein>
    <submittedName>
        <fullName evidence="4">Uncharacterized protein</fullName>
    </submittedName>
</protein>
<dbReference type="AlphaFoldDB" id="A0A074X9S4"/>
<proteinExistence type="predicted"/>
<name>A0A074X9S4_AURPU</name>
<feature type="region of interest" description="Disordered" evidence="1">
    <location>
        <begin position="460"/>
        <end position="519"/>
    </location>
</feature>
<keyword evidence="5" id="KW-1185">Reference proteome</keyword>
<accession>A0A074X9S4</accession>
<feature type="compositionally biased region" description="Basic residues" evidence="1">
    <location>
        <begin position="295"/>
        <end position="309"/>
    </location>
</feature>